<dbReference type="Pfam" id="PF02625">
    <property type="entry name" value="XdhC_CoxI"/>
    <property type="match status" value="1"/>
</dbReference>
<dbReference type="InterPro" id="IPR052698">
    <property type="entry name" value="MoCofactor_Util/Proc"/>
</dbReference>
<feature type="domain" description="XdhC Rossmann" evidence="3">
    <location>
        <begin position="118"/>
        <end position="253"/>
    </location>
</feature>
<organism evidence="4 5">
    <name type="scientific">Cocleimonas flava</name>
    <dbReference type="NCBI Taxonomy" id="634765"/>
    <lineage>
        <taxon>Bacteria</taxon>
        <taxon>Pseudomonadati</taxon>
        <taxon>Pseudomonadota</taxon>
        <taxon>Gammaproteobacteria</taxon>
        <taxon>Thiotrichales</taxon>
        <taxon>Thiotrichaceae</taxon>
        <taxon>Cocleimonas</taxon>
    </lineage>
</organism>
<evidence type="ECO:0000259" key="2">
    <source>
        <dbReference type="Pfam" id="PF02625"/>
    </source>
</evidence>
<evidence type="ECO:0000256" key="1">
    <source>
        <dbReference type="SAM" id="MobiDB-lite"/>
    </source>
</evidence>
<feature type="region of interest" description="Disordered" evidence="1">
    <location>
        <begin position="277"/>
        <end position="305"/>
    </location>
</feature>
<dbReference type="InterPro" id="IPR003777">
    <property type="entry name" value="XdhC_CoxI"/>
</dbReference>
<dbReference type="Proteomes" id="UP000294887">
    <property type="component" value="Unassembled WGS sequence"/>
</dbReference>
<dbReference type="OrthoDB" id="9815497at2"/>
<dbReference type="PANTHER" id="PTHR30388:SF6">
    <property type="entry name" value="XANTHINE DEHYDROGENASE SUBUNIT A-RELATED"/>
    <property type="match status" value="1"/>
</dbReference>
<dbReference type="InterPro" id="IPR027051">
    <property type="entry name" value="XdhC_Rossmann_dom"/>
</dbReference>
<evidence type="ECO:0000259" key="3">
    <source>
        <dbReference type="Pfam" id="PF13478"/>
    </source>
</evidence>
<accession>A0A4R1ETC4</accession>
<keyword evidence="5" id="KW-1185">Reference proteome</keyword>
<dbReference type="Pfam" id="PF13478">
    <property type="entry name" value="XdhC_C"/>
    <property type="match status" value="1"/>
</dbReference>
<feature type="compositionally biased region" description="Basic and acidic residues" evidence="1">
    <location>
        <begin position="277"/>
        <end position="290"/>
    </location>
</feature>
<dbReference type="EMBL" id="SMFQ01000005">
    <property type="protein sequence ID" value="TCJ83044.1"/>
    <property type="molecule type" value="Genomic_DNA"/>
</dbReference>
<gene>
    <name evidence="4" type="ORF">EV695_3782</name>
</gene>
<evidence type="ECO:0000313" key="4">
    <source>
        <dbReference type="EMBL" id="TCJ83044.1"/>
    </source>
</evidence>
<feature type="domain" description="XdhC- CoxI" evidence="2">
    <location>
        <begin position="18"/>
        <end position="80"/>
    </location>
</feature>
<reference evidence="4 5" key="1">
    <citation type="submission" date="2019-03" db="EMBL/GenBank/DDBJ databases">
        <title>Genomic Encyclopedia of Type Strains, Phase IV (KMG-IV): sequencing the most valuable type-strain genomes for metagenomic binning, comparative biology and taxonomic classification.</title>
        <authorList>
            <person name="Goeker M."/>
        </authorList>
    </citation>
    <scope>NUCLEOTIDE SEQUENCE [LARGE SCALE GENOMIC DNA]</scope>
    <source>
        <strain evidence="4 5">DSM 24830</strain>
    </source>
</reference>
<protein>
    <submittedName>
        <fullName evidence="4">Xanthine dehydrogenase accessory factor</fullName>
    </submittedName>
</protein>
<dbReference type="RefSeq" id="WP_131907532.1">
    <property type="nucleotide sequence ID" value="NZ_BAAAFU010000007.1"/>
</dbReference>
<dbReference type="AlphaFoldDB" id="A0A4R1ETC4"/>
<comment type="caution">
    <text evidence="4">The sequence shown here is derived from an EMBL/GenBank/DDBJ whole genome shotgun (WGS) entry which is preliminary data.</text>
</comment>
<dbReference type="PANTHER" id="PTHR30388">
    <property type="entry name" value="ALDEHYDE OXIDOREDUCTASE MOLYBDENUM COFACTOR ASSEMBLY PROTEIN"/>
    <property type="match status" value="1"/>
</dbReference>
<name>A0A4R1ETC4_9GAMM</name>
<evidence type="ECO:0000313" key="5">
    <source>
        <dbReference type="Proteomes" id="UP000294887"/>
    </source>
</evidence>
<proteinExistence type="predicted"/>
<dbReference type="Gene3D" id="3.40.50.720">
    <property type="entry name" value="NAD(P)-binding Rossmann-like Domain"/>
    <property type="match status" value="1"/>
</dbReference>
<sequence length="305" mass="31680">MIETDSILLKASELKIKRQPFALATVVRCESPTSAKPGAKALVFESGEIQGWIGGGCAQPAVIATVKKSLKDGQGRLIRVSPDKGTLVDDGIISFGMNCLSGGTLDIFIDPVIPKPTLLIIGAAPSAQALSILAHRTGFEVTAMFPGANKELYPDAIEVIDGLDASALKYSNPPFVVVATQGKGDEDGLKQALATNSEFIGFIASERKAKKVKVSLIESGNDKNKVDAILSPIGIEIGAITPEEIALSVVAELVKANRGLAASASSVAEVTAEEKATVEEKATAEEKTAEEAPSCCGSMGKDTVS</sequence>